<proteinExistence type="predicted"/>
<dbReference type="Proteomes" id="UP000189933">
    <property type="component" value="Unassembled WGS sequence"/>
</dbReference>
<dbReference type="NCBIfam" id="TIGR04141">
    <property type="entry name" value="TIGR04141 family sporadically distributed protein"/>
    <property type="match status" value="1"/>
</dbReference>
<name>A0A1T4SHP4_9FIRM</name>
<protein>
    <submittedName>
        <fullName evidence="1">Sporadically distributed protein, TIGR04141 family</fullName>
    </submittedName>
</protein>
<reference evidence="2" key="1">
    <citation type="submission" date="2017-02" db="EMBL/GenBank/DDBJ databases">
        <authorList>
            <person name="Varghese N."/>
            <person name="Submissions S."/>
        </authorList>
    </citation>
    <scope>NUCLEOTIDE SEQUENCE [LARGE SCALE GENOMIC DNA]</scope>
    <source>
        <strain evidence="2">DSM 16521</strain>
    </source>
</reference>
<evidence type="ECO:0000313" key="1">
    <source>
        <dbReference type="EMBL" id="SKA27478.1"/>
    </source>
</evidence>
<dbReference type="OrthoDB" id="2078538at2"/>
<dbReference type="InterPro" id="IPR026487">
    <property type="entry name" value="CHP04141"/>
</dbReference>
<accession>A0A1T4SHP4</accession>
<evidence type="ECO:0000313" key="2">
    <source>
        <dbReference type="Proteomes" id="UP000189933"/>
    </source>
</evidence>
<sequence>MTVFINDIEEVLKEPPKFSLPRVEVVKNEEKIYQLNMKLVSRILDDNSNIQMDEVSIFGVDFVFTDKNQYTFFLKGNKRKTSYEVKELNMKDFRAFIRQNNIDLYQELDNIYVCAKNENDKGYSNNIKYFLDYVDDEKYCLLDGKWYQFNRSYIDYLEAEADKIPHEYLEDDDLSITDYKSYIVENGLDEKNMYKEKYFNTVQKNKGYENFDRDFEQIRKKYNIEKMDLYKDNILYFVKIGTPQKLGYVIDQCLSTVNMLKDKETKIIINSRPIKPKGVCLWLIMDRKNKINKLSEIESLIFLMKLVEWKKQVASAGLEYKVKINYVKD</sequence>
<keyword evidence="2" id="KW-1185">Reference proteome</keyword>
<dbReference type="EMBL" id="FUXM01000057">
    <property type="protein sequence ID" value="SKA27478.1"/>
    <property type="molecule type" value="Genomic_DNA"/>
</dbReference>
<dbReference type="AlphaFoldDB" id="A0A1T4SHP4"/>
<gene>
    <name evidence="1" type="ORF">SAMN02745885_02683</name>
</gene>
<dbReference type="Pfam" id="PF19614">
    <property type="entry name" value="DUF6119"/>
    <property type="match status" value="1"/>
</dbReference>
<organism evidence="1 2">
    <name type="scientific">Carboxydocella sporoproducens DSM 16521</name>
    <dbReference type="NCBI Taxonomy" id="1121270"/>
    <lineage>
        <taxon>Bacteria</taxon>
        <taxon>Bacillati</taxon>
        <taxon>Bacillota</taxon>
        <taxon>Clostridia</taxon>
        <taxon>Eubacteriales</taxon>
        <taxon>Clostridiales Family XVI. Incertae Sedis</taxon>
        <taxon>Carboxydocella</taxon>
    </lineage>
</organism>